<comment type="caution">
    <text evidence="8">The sequence shown here is derived from an EMBL/GenBank/DDBJ whole genome shotgun (WGS) entry which is preliminary data.</text>
</comment>
<comment type="function">
    <text evidence="4">A flexible structure which links the flagellar filament to the drive apparatus in the basal body.</text>
</comment>
<dbReference type="GO" id="GO:0071978">
    <property type="term" value="P:bacterial-type flagellum-dependent swarming motility"/>
    <property type="evidence" value="ECO:0007669"/>
    <property type="project" value="TreeGrafter"/>
</dbReference>
<evidence type="ECO:0000256" key="2">
    <source>
        <dbReference type="ARBA" id="ARBA00009677"/>
    </source>
</evidence>
<dbReference type="PANTHER" id="PTHR30435">
    <property type="entry name" value="FLAGELLAR PROTEIN"/>
    <property type="match status" value="1"/>
</dbReference>
<evidence type="ECO:0000313" key="9">
    <source>
        <dbReference type="Proteomes" id="UP000004169"/>
    </source>
</evidence>
<feature type="region of interest" description="Disordered" evidence="5">
    <location>
        <begin position="46"/>
        <end position="65"/>
    </location>
</feature>
<comment type="subcellular location">
    <subcellularLocation>
        <location evidence="1 4">Bacterial flagellum basal body</location>
    </subcellularLocation>
</comment>
<evidence type="ECO:0000313" key="8">
    <source>
        <dbReference type="EMBL" id="CCG40931.1"/>
    </source>
</evidence>
<reference evidence="8 9" key="1">
    <citation type="journal article" date="2012" name="J. Bacteriol.">
        <title>Draft Genome Sequence of the Purple Photosynthetic Bacterium Phaeospirillum molischianum DSM120, a Particularly Versatile Bacterium.</title>
        <authorList>
            <person name="Duquesne K."/>
            <person name="Prima V."/>
            <person name="Ji B."/>
            <person name="Rouy Z."/>
            <person name="Medigue C."/>
            <person name="Talla E."/>
            <person name="Sturgis J.N."/>
        </authorList>
    </citation>
    <scope>NUCLEOTIDE SEQUENCE [LARGE SCALE GENOMIC DNA]</scope>
    <source>
        <strain evidence="9">DSM120</strain>
    </source>
</reference>
<dbReference type="PANTHER" id="PTHR30435:SF1">
    <property type="entry name" value="FLAGELLAR HOOK PROTEIN FLGE"/>
    <property type="match status" value="1"/>
</dbReference>
<keyword evidence="3 4" id="KW-0975">Bacterial flagellum</keyword>
<dbReference type="Pfam" id="PF00460">
    <property type="entry name" value="Flg_bb_rod"/>
    <property type="match status" value="1"/>
</dbReference>
<dbReference type="eggNOG" id="COG1749">
    <property type="taxonomic scope" value="Bacteria"/>
</dbReference>
<evidence type="ECO:0000256" key="4">
    <source>
        <dbReference type="RuleBase" id="RU362116"/>
    </source>
</evidence>
<dbReference type="AlphaFoldDB" id="H8FRE3"/>
<dbReference type="GO" id="GO:0005829">
    <property type="term" value="C:cytosol"/>
    <property type="evidence" value="ECO:0007669"/>
    <property type="project" value="TreeGrafter"/>
</dbReference>
<keyword evidence="8" id="KW-0969">Cilium</keyword>
<evidence type="ECO:0000259" key="7">
    <source>
        <dbReference type="Pfam" id="PF06429"/>
    </source>
</evidence>
<dbReference type="InterPro" id="IPR037925">
    <property type="entry name" value="FlgE/F/G-like"/>
</dbReference>
<dbReference type="InterPro" id="IPR001444">
    <property type="entry name" value="Flag_bb_rod_N"/>
</dbReference>
<dbReference type="GO" id="GO:0009425">
    <property type="term" value="C:bacterial-type flagellum basal body"/>
    <property type="evidence" value="ECO:0007669"/>
    <property type="project" value="UniProtKB-SubCell"/>
</dbReference>
<name>H8FRE3_MAGML</name>
<keyword evidence="8" id="KW-0966">Cell projection</keyword>
<dbReference type="Pfam" id="PF06429">
    <property type="entry name" value="Flg_bbr_C"/>
    <property type="match status" value="1"/>
</dbReference>
<dbReference type="NCBIfam" id="TIGR03506">
    <property type="entry name" value="FlgEFG_subfam"/>
    <property type="match status" value="2"/>
</dbReference>
<proteinExistence type="inferred from homology"/>
<accession>H8FRE3</accession>
<feature type="domain" description="Flagellar basal-body/hook protein C-terminal" evidence="7">
    <location>
        <begin position="538"/>
        <end position="575"/>
    </location>
</feature>
<sequence>MVWGALTNASGAMQAMDGAMGSISQNIANVNTTGYKRLDTQFKTVLSESHSSPTNTNNSAGKSTATTGTDIFGVTAVNRYAITQQGLLTPTSNWTDLGINGRGFFIVSQPDANGKPQTGLSVTDERNIQYTRAGGFTTYGDSTATSSSATADKTYFKTAGGQFLMGWMADSEGRIAGVSTSAVSQIPAAGTTASSGAPQTLVPIYTTPGQKINGAVTTTIQPVVNIPADASTTPPNQTFTQDAWVNDLSGNPLPLTVNWQRSNGNTWSLSYSLPASANATITPSTISNVTLTTDSSGNVTAVPASQSVGISFGGVAAPSKTIYLGSNPPSGGQAIMSPTVNETPLALTVFDNNYDSRTVPVFFEKQANGQWNVRVHSGKDFTLTAIGPNSSGDSVPVTFNGAGGIQSPSSINFSIKWNTTGSSNATTSPGSNTITIDTSKMTQYVGAKAGKIDIKSLDQDGYTSGVMDSASFNTKGELIAHFSNGRTRTLAMVPVATFTAADQLNAASGTVFQRTANAGTLSIAEIAKQGGGNQIAASAVEASNVDLADEFTRMIVTQKAYSMNATVFKTADEMTTVARDLYK</sequence>
<feature type="domain" description="Flagellar basal body rod protein N-terminal" evidence="6">
    <location>
        <begin position="7"/>
        <end position="36"/>
    </location>
</feature>
<dbReference type="InterPro" id="IPR020013">
    <property type="entry name" value="Flagellar_FlgE/F/G"/>
</dbReference>
<protein>
    <recommendedName>
        <fullName evidence="4">Flagellar hook protein FlgE</fullName>
    </recommendedName>
</protein>
<dbReference type="EMBL" id="CAHP01000015">
    <property type="protein sequence ID" value="CCG40931.1"/>
    <property type="molecule type" value="Genomic_DNA"/>
</dbReference>
<gene>
    <name evidence="8" type="ORF">PHAMO_220049</name>
</gene>
<evidence type="ECO:0000256" key="3">
    <source>
        <dbReference type="ARBA" id="ARBA00023143"/>
    </source>
</evidence>
<keyword evidence="9" id="KW-1185">Reference proteome</keyword>
<comment type="similarity">
    <text evidence="2 4">Belongs to the flagella basal body rod proteins family.</text>
</comment>
<dbReference type="InterPro" id="IPR037058">
    <property type="entry name" value="Falgellar_hook_FlgE_sf"/>
</dbReference>
<dbReference type="GO" id="GO:0009424">
    <property type="term" value="C:bacterial-type flagellum hook"/>
    <property type="evidence" value="ECO:0007669"/>
    <property type="project" value="TreeGrafter"/>
</dbReference>
<evidence type="ECO:0000259" key="6">
    <source>
        <dbReference type="Pfam" id="PF00460"/>
    </source>
</evidence>
<dbReference type="RefSeq" id="WP_002727589.1">
    <property type="nucleotide sequence ID" value="NZ_CAHP01000015.1"/>
</dbReference>
<evidence type="ECO:0000256" key="5">
    <source>
        <dbReference type="SAM" id="MobiDB-lite"/>
    </source>
</evidence>
<keyword evidence="8" id="KW-0282">Flagellum</keyword>
<dbReference type="STRING" id="1150626.PHAMO_220049"/>
<dbReference type="Proteomes" id="UP000004169">
    <property type="component" value="Unassembled WGS sequence"/>
</dbReference>
<evidence type="ECO:0000256" key="1">
    <source>
        <dbReference type="ARBA" id="ARBA00004117"/>
    </source>
</evidence>
<dbReference type="SUPFAM" id="SSF117143">
    <property type="entry name" value="Flagellar hook protein flgE"/>
    <property type="match status" value="2"/>
</dbReference>
<dbReference type="Gene3D" id="2.60.98.20">
    <property type="entry name" value="Flagellar hook protein FlgE"/>
    <property type="match status" value="1"/>
</dbReference>
<dbReference type="InterPro" id="IPR010930">
    <property type="entry name" value="Flg_bb/hook_C_dom"/>
</dbReference>
<organism evidence="8 9">
    <name type="scientific">Magnetospirillum molischianum DSM 120</name>
    <dbReference type="NCBI Taxonomy" id="1150626"/>
    <lineage>
        <taxon>Bacteria</taxon>
        <taxon>Pseudomonadati</taxon>
        <taxon>Pseudomonadota</taxon>
        <taxon>Alphaproteobacteria</taxon>
        <taxon>Rhodospirillales</taxon>
        <taxon>Rhodospirillaceae</taxon>
        <taxon>Magnetospirillum</taxon>
    </lineage>
</organism>